<protein>
    <recommendedName>
        <fullName evidence="1">RZZ complex subunit KNTC1/ROD C-terminal domain-containing protein</fullName>
    </recommendedName>
</protein>
<feature type="domain" description="RZZ complex subunit KNTC1/ROD C-terminal" evidence="1">
    <location>
        <begin position="446"/>
        <end position="567"/>
    </location>
</feature>
<dbReference type="InterPro" id="IPR052802">
    <property type="entry name" value="KNTC1"/>
</dbReference>
<evidence type="ECO:0000313" key="2">
    <source>
        <dbReference type="EnsemblMetazoa" id="GBRI030459-PA"/>
    </source>
</evidence>
<dbReference type="STRING" id="37001.A0A1A9WSK0"/>
<reference evidence="2" key="2">
    <citation type="submission" date="2020-05" db="UniProtKB">
        <authorList>
            <consortium name="EnsemblMetazoa"/>
        </authorList>
    </citation>
    <scope>IDENTIFICATION</scope>
    <source>
        <strain evidence="2">IAEA</strain>
    </source>
</reference>
<dbReference type="Proteomes" id="UP000091820">
    <property type="component" value="Unassembled WGS sequence"/>
</dbReference>
<dbReference type="GO" id="GO:0031267">
    <property type="term" value="F:small GTPase binding"/>
    <property type="evidence" value="ECO:0007669"/>
    <property type="project" value="TreeGrafter"/>
</dbReference>
<sequence length="852" mass="99495">FQNLLENFSSADTGDKFLEEQGNRIEFFKLISEHSDRTARKRYEVIQNRFILLYKYGIQTEDVNKLMVNKNCLRFLDIGIESIPRRKNALNMALMGGVKQLCYRINSLVISCALAYNAMQIRDCQKMNKNDYIDLALVLLMQQIRLTETAHRDVSLALNISEAFAPETILDQTNITNMSFDIKAETEKTKKRISISIFDKIEETSQSSSKPLIDQREHVYIVKFVAHTLLLLLLEVPSTNCLIMCLKNLFTEEFEIKMDFDCVRENFFSSLEHLIKTKKHGIWYTMAQYLISCQRNQRNLINNDFLPLQMTRVLGNDMNSKNCNFLDLFVMLTADHHSKNLLENLSSGMRNNQQQMNYLILAGMYNIYSEELTQAQTRQTLLNYINKFNFDIDSVEMLLTEVHNQEVDFQLLERMSLDFDFDYQKLSITQVISILQTQEMQYEIKTDTFGDEELVMILRFVNHVHNLSKAFLILYFVLNYAPDGADQVEASYECYKFVIANEKLVQNVRNNLKKNKRNYPTRKTQHLLHVYGLKEDELMKLVENPLQLIYRLYHHEIILKGEQTSVALGVEDTGTAAENSTRANYVLNTWTKEMAIEFLIGHLFPLENLTNTPKQLQIHECYFKLYDGNSDFNDVLEQQQYVTVKCVHELKKLGYNSSLEKFKQSDKIDILNIICQRNGNNPNALQLLANISLGFDIHRDRIWNGILKRMIKCRMYPHLNALVNVLSCYAHLLHVEGLKMAWELVLVQPFKNASQTQSAEQEDILHKALFRLQSRPTVHSLNLLEFAEHCLRLRRPHMAAVFLAFCKTSEERESIKKLINQRNEKLHQEILELEDAGILPFILNFAFNELRF</sequence>
<feature type="domain" description="RZZ complex subunit KNTC1/ROD C-terminal" evidence="1">
    <location>
        <begin position="576"/>
        <end position="846"/>
    </location>
</feature>
<dbReference type="GO" id="GO:0005737">
    <property type="term" value="C:cytoplasm"/>
    <property type="evidence" value="ECO:0007669"/>
    <property type="project" value="TreeGrafter"/>
</dbReference>
<reference evidence="3" key="1">
    <citation type="submission" date="2014-03" db="EMBL/GenBank/DDBJ databases">
        <authorList>
            <person name="Aksoy S."/>
            <person name="Warren W."/>
            <person name="Wilson R.K."/>
        </authorList>
    </citation>
    <scope>NUCLEOTIDE SEQUENCE [LARGE SCALE GENOMIC DNA]</scope>
    <source>
        <strain evidence="3">IAEA</strain>
    </source>
</reference>
<name>A0A1A9WSK0_9MUSC</name>
<organism evidence="2 3">
    <name type="scientific">Glossina brevipalpis</name>
    <dbReference type="NCBI Taxonomy" id="37001"/>
    <lineage>
        <taxon>Eukaryota</taxon>
        <taxon>Metazoa</taxon>
        <taxon>Ecdysozoa</taxon>
        <taxon>Arthropoda</taxon>
        <taxon>Hexapoda</taxon>
        <taxon>Insecta</taxon>
        <taxon>Pterygota</taxon>
        <taxon>Neoptera</taxon>
        <taxon>Endopterygota</taxon>
        <taxon>Diptera</taxon>
        <taxon>Brachycera</taxon>
        <taxon>Muscomorpha</taxon>
        <taxon>Hippoboscoidea</taxon>
        <taxon>Glossinidae</taxon>
        <taxon>Glossina</taxon>
    </lineage>
</organism>
<dbReference type="GO" id="GO:0005828">
    <property type="term" value="C:kinetochore microtubule"/>
    <property type="evidence" value="ECO:0007669"/>
    <property type="project" value="TreeGrafter"/>
</dbReference>
<dbReference type="GO" id="GO:1903394">
    <property type="term" value="P:protein localization to kinetochore involved in kinetochore assembly"/>
    <property type="evidence" value="ECO:0007669"/>
    <property type="project" value="TreeGrafter"/>
</dbReference>
<dbReference type="EnsemblMetazoa" id="GBRI030459-RA">
    <property type="protein sequence ID" value="GBRI030459-PA"/>
    <property type="gene ID" value="GBRI030459"/>
</dbReference>
<dbReference type="PANTHER" id="PTHR15688:SF1">
    <property type="entry name" value="KINETOCHORE-ASSOCIATED PROTEIN 1"/>
    <property type="match status" value="1"/>
</dbReference>
<accession>A0A1A9WSK0</accession>
<proteinExistence type="predicted"/>
<evidence type="ECO:0000313" key="3">
    <source>
        <dbReference type="Proteomes" id="UP000091820"/>
    </source>
</evidence>
<keyword evidence="3" id="KW-1185">Reference proteome</keyword>
<dbReference type="GO" id="GO:0007094">
    <property type="term" value="P:mitotic spindle assembly checkpoint signaling"/>
    <property type="evidence" value="ECO:0007669"/>
    <property type="project" value="TreeGrafter"/>
</dbReference>
<dbReference type="InterPro" id="IPR019527">
    <property type="entry name" value="RZZ-complex_KNTC1/ROD_C"/>
</dbReference>
<dbReference type="AlphaFoldDB" id="A0A1A9WSK0"/>
<dbReference type="VEuPathDB" id="VectorBase:GBRI030459"/>
<dbReference type="GO" id="GO:0000070">
    <property type="term" value="P:mitotic sister chromatid segregation"/>
    <property type="evidence" value="ECO:0007669"/>
    <property type="project" value="TreeGrafter"/>
</dbReference>
<dbReference type="GO" id="GO:1990423">
    <property type="term" value="C:RZZ complex"/>
    <property type="evidence" value="ECO:0007669"/>
    <property type="project" value="TreeGrafter"/>
</dbReference>
<dbReference type="PANTHER" id="PTHR15688">
    <property type="entry name" value="KINETOCHORE-ASSOCIATED PROTEIN 1"/>
    <property type="match status" value="1"/>
</dbReference>
<evidence type="ECO:0000259" key="1">
    <source>
        <dbReference type="Pfam" id="PF10493"/>
    </source>
</evidence>
<dbReference type="Pfam" id="PF10493">
    <property type="entry name" value="Rod_C"/>
    <property type="match status" value="2"/>
</dbReference>